<keyword evidence="1" id="KW-0472">Membrane</keyword>
<dbReference type="AlphaFoldDB" id="A0A0F9V1F1"/>
<dbReference type="EMBL" id="LAZR01000476">
    <property type="protein sequence ID" value="KKN67336.1"/>
    <property type="molecule type" value="Genomic_DNA"/>
</dbReference>
<evidence type="ECO:0000313" key="2">
    <source>
        <dbReference type="EMBL" id="KKN67336.1"/>
    </source>
</evidence>
<accession>A0A0F9V1F1</accession>
<gene>
    <name evidence="2" type="ORF">LCGC14_0462000</name>
</gene>
<name>A0A0F9V1F1_9ZZZZ</name>
<keyword evidence="1" id="KW-0812">Transmembrane</keyword>
<sequence length="68" mass="8059">MKIDKRRIKNANESIILSIQTLVILVVLIGFLLGFMYLIFKVSYWFILLIIPLIWFTGYFANPERHTI</sequence>
<protein>
    <submittedName>
        <fullName evidence="2">Uncharacterized protein</fullName>
    </submittedName>
</protein>
<organism evidence="2">
    <name type="scientific">marine sediment metagenome</name>
    <dbReference type="NCBI Taxonomy" id="412755"/>
    <lineage>
        <taxon>unclassified sequences</taxon>
        <taxon>metagenomes</taxon>
        <taxon>ecological metagenomes</taxon>
    </lineage>
</organism>
<evidence type="ECO:0000256" key="1">
    <source>
        <dbReference type="SAM" id="Phobius"/>
    </source>
</evidence>
<proteinExistence type="predicted"/>
<comment type="caution">
    <text evidence="2">The sequence shown here is derived from an EMBL/GenBank/DDBJ whole genome shotgun (WGS) entry which is preliminary data.</text>
</comment>
<feature type="transmembrane region" description="Helical" evidence="1">
    <location>
        <begin position="15"/>
        <end position="38"/>
    </location>
</feature>
<keyword evidence="1" id="KW-1133">Transmembrane helix</keyword>
<feature type="transmembrane region" description="Helical" evidence="1">
    <location>
        <begin position="44"/>
        <end position="62"/>
    </location>
</feature>
<reference evidence="2" key="1">
    <citation type="journal article" date="2015" name="Nature">
        <title>Complex archaea that bridge the gap between prokaryotes and eukaryotes.</title>
        <authorList>
            <person name="Spang A."/>
            <person name="Saw J.H."/>
            <person name="Jorgensen S.L."/>
            <person name="Zaremba-Niedzwiedzka K."/>
            <person name="Martijn J."/>
            <person name="Lind A.E."/>
            <person name="van Eijk R."/>
            <person name="Schleper C."/>
            <person name="Guy L."/>
            <person name="Ettema T.J."/>
        </authorList>
    </citation>
    <scope>NUCLEOTIDE SEQUENCE</scope>
</reference>